<keyword evidence="3" id="KW-1185">Reference proteome</keyword>
<feature type="transmembrane region" description="Helical" evidence="1">
    <location>
        <begin position="117"/>
        <end position="142"/>
    </location>
</feature>
<feature type="transmembrane region" description="Helical" evidence="1">
    <location>
        <begin position="319"/>
        <end position="339"/>
    </location>
</feature>
<keyword evidence="1" id="KW-0812">Transmembrane</keyword>
<keyword evidence="1" id="KW-0472">Membrane</keyword>
<evidence type="ECO:0000313" key="2">
    <source>
        <dbReference type="EMBL" id="SFR90624.1"/>
    </source>
</evidence>
<feature type="transmembrane region" description="Helical" evidence="1">
    <location>
        <begin position="60"/>
        <end position="79"/>
    </location>
</feature>
<feature type="transmembrane region" description="Helical" evidence="1">
    <location>
        <begin position="29"/>
        <end position="48"/>
    </location>
</feature>
<name>A0A1I6KHI0_9EURY</name>
<feature type="transmembrane region" description="Helical" evidence="1">
    <location>
        <begin position="392"/>
        <end position="415"/>
    </location>
</feature>
<dbReference type="EMBL" id="FOZK01000001">
    <property type="protein sequence ID" value="SFR90624.1"/>
    <property type="molecule type" value="Genomic_DNA"/>
</dbReference>
<protein>
    <recommendedName>
        <fullName evidence="4">ABC-2 type transport system permease protein</fullName>
    </recommendedName>
</protein>
<dbReference type="Proteomes" id="UP000199062">
    <property type="component" value="Unassembled WGS sequence"/>
</dbReference>
<feature type="transmembrane region" description="Helical" evidence="1">
    <location>
        <begin position="366"/>
        <end position="386"/>
    </location>
</feature>
<feature type="transmembrane region" description="Helical" evidence="1">
    <location>
        <begin position="427"/>
        <end position="450"/>
    </location>
</feature>
<evidence type="ECO:0000313" key="3">
    <source>
        <dbReference type="Proteomes" id="UP000199062"/>
    </source>
</evidence>
<reference evidence="2 3" key="1">
    <citation type="submission" date="2016-10" db="EMBL/GenBank/DDBJ databases">
        <authorList>
            <person name="de Groot N.N."/>
        </authorList>
    </citation>
    <scope>NUCLEOTIDE SEQUENCE [LARGE SCALE GENOMIC DNA]</scope>
    <source>
        <strain evidence="2 3">CGMCC 1.10457</strain>
    </source>
</reference>
<accession>A0A1I6KHI0</accession>
<evidence type="ECO:0008006" key="4">
    <source>
        <dbReference type="Google" id="ProtNLM"/>
    </source>
</evidence>
<proteinExistence type="predicted"/>
<feature type="transmembrane region" description="Helical" evidence="1">
    <location>
        <begin position="192"/>
        <end position="211"/>
    </location>
</feature>
<keyword evidence="1" id="KW-1133">Transmembrane helix</keyword>
<dbReference type="OrthoDB" id="107643at2157"/>
<dbReference type="RefSeq" id="WP_089814112.1">
    <property type="nucleotide sequence ID" value="NZ_FOZK01000001.1"/>
</dbReference>
<dbReference type="STRING" id="767519.SAMN05216559_0815"/>
<feature type="transmembrane region" description="Helical" evidence="1">
    <location>
        <begin position="231"/>
        <end position="248"/>
    </location>
</feature>
<gene>
    <name evidence="2" type="ORF">SAMN05216559_0815</name>
</gene>
<evidence type="ECO:0000256" key="1">
    <source>
        <dbReference type="SAM" id="Phobius"/>
    </source>
</evidence>
<organism evidence="2 3">
    <name type="scientific">Halomicrobium zhouii</name>
    <dbReference type="NCBI Taxonomy" id="767519"/>
    <lineage>
        <taxon>Archaea</taxon>
        <taxon>Methanobacteriati</taxon>
        <taxon>Methanobacteriota</taxon>
        <taxon>Stenosarchaea group</taxon>
        <taxon>Halobacteria</taxon>
        <taxon>Halobacteriales</taxon>
        <taxon>Haloarculaceae</taxon>
        <taxon>Halomicrobium</taxon>
    </lineage>
</organism>
<feature type="transmembrane region" description="Helical" evidence="1">
    <location>
        <begin position="162"/>
        <end position="185"/>
    </location>
</feature>
<feature type="transmembrane region" description="Helical" evidence="1">
    <location>
        <begin position="292"/>
        <end position="313"/>
    </location>
</feature>
<sequence length="489" mass="50481">MTDGRTRRVFVEMLREEWRMHSHLFRGGHFALFPVLIAALTAGAAWLLVTTGTGPGTVFAGLHALAFVFGLHTGSIGFVGRDALRNLLGDLTLLVFTARTLPLSQDRLLGIFVVKDLVYYAILFLLPMGLGTAAAVAVASGGSGVAGGGGLAALLPAAGTALGLWATLTLTFVLGMGATIAALGITRRGVPGWTLLVALGAAVGVAVAGNLDVVAYTPYGVFLDATLPRVGASLALVGVVFLVGAFTFDASARPAARSVDPAFRRWRDRVGDPVATKTLLDVHRSSGGFGKVLFSAAVLLGVTVSLVDLAGQITGVSPSVGVSVGAILGLSGFTTYNWLTQSDDVDSYLAHPLSVADVFAAKFRAFLLLGPLVGLAFYAVALAWRGTPVLEALVGAVLLVGVACYIFGTTVYLTGLSPNEFLFDTGLFAVFGLAMVLPLVPILVVGFALAPVSTGLLAALGAGGVVLALAGVGLYRRSLAKWPARYRER</sequence>
<dbReference type="AlphaFoldDB" id="A0A1I6KHI0"/>
<feature type="transmembrane region" description="Helical" evidence="1">
    <location>
        <begin position="456"/>
        <end position="475"/>
    </location>
</feature>